<keyword evidence="10" id="KW-0238">DNA-binding</keyword>
<dbReference type="Pfam" id="PF00271">
    <property type="entry name" value="Helicase_C"/>
    <property type="match status" value="1"/>
</dbReference>
<feature type="region of interest" description="Disordered" evidence="13">
    <location>
        <begin position="1421"/>
        <end position="1501"/>
    </location>
</feature>
<evidence type="ECO:0000256" key="7">
    <source>
        <dbReference type="ARBA" id="ARBA00022840"/>
    </source>
</evidence>
<feature type="compositionally biased region" description="Basic and acidic residues" evidence="13">
    <location>
        <begin position="1798"/>
        <end position="1810"/>
    </location>
</feature>
<feature type="region of interest" description="Disordered" evidence="13">
    <location>
        <begin position="36"/>
        <end position="287"/>
    </location>
</feature>
<dbReference type="SMART" id="SM01176">
    <property type="entry name" value="DUF4208"/>
    <property type="match status" value="1"/>
</dbReference>
<dbReference type="GO" id="GO:0042393">
    <property type="term" value="F:histone binding"/>
    <property type="evidence" value="ECO:0007669"/>
    <property type="project" value="TreeGrafter"/>
</dbReference>
<evidence type="ECO:0000256" key="2">
    <source>
        <dbReference type="ARBA" id="ARBA00009220"/>
    </source>
</evidence>
<evidence type="ECO:0000256" key="9">
    <source>
        <dbReference type="ARBA" id="ARBA00023015"/>
    </source>
</evidence>
<dbReference type="InterPro" id="IPR056302">
    <property type="entry name" value="CHD1-2/Hrp3_HTH"/>
</dbReference>
<accession>A0A2U1JC33</accession>
<feature type="compositionally biased region" description="Low complexity" evidence="13">
    <location>
        <begin position="976"/>
        <end position="986"/>
    </location>
</feature>
<feature type="compositionally biased region" description="Basic residues" evidence="13">
    <location>
        <begin position="170"/>
        <end position="179"/>
    </location>
</feature>
<dbReference type="Pfam" id="PF13907">
    <property type="entry name" value="CHD1-like_C"/>
    <property type="match status" value="1"/>
</dbReference>
<evidence type="ECO:0000259" key="16">
    <source>
        <dbReference type="PROSITE" id="PS51194"/>
    </source>
</evidence>
<evidence type="ECO:0000256" key="11">
    <source>
        <dbReference type="ARBA" id="ARBA00023163"/>
    </source>
</evidence>
<dbReference type="Pfam" id="PF23588">
    <property type="entry name" value="HTH_CHD1_Hrp3"/>
    <property type="match status" value="1"/>
</dbReference>
<dbReference type="InterPro" id="IPR025260">
    <property type="entry name" value="CHD1-like_C"/>
</dbReference>
<dbReference type="PANTHER" id="PTHR45623:SF14">
    <property type="entry name" value="CHROMODOMAIN-HELICASE-DNA-BINDING PROTEIN 1"/>
    <property type="match status" value="1"/>
</dbReference>
<comment type="similarity">
    <text evidence="2">Belongs to the SNF2/RAD54 helicase family. SWR1 subfamily.</text>
</comment>
<organism evidence="18 19">
    <name type="scientific">Smittium angustum</name>
    <dbReference type="NCBI Taxonomy" id="133377"/>
    <lineage>
        <taxon>Eukaryota</taxon>
        <taxon>Fungi</taxon>
        <taxon>Fungi incertae sedis</taxon>
        <taxon>Zoopagomycota</taxon>
        <taxon>Kickxellomycotina</taxon>
        <taxon>Harpellomycetes</taxon>
        <taxon>Harpellales</taxon>
        <taxon>Legeriomycetaceae</taxon>
        <taxon>Smittium</taxon>
    </lineage>
</organism>
<dbReference type="SMART" id="SM00298">
    <property type="entry name" value="CHROMO"/>
    <property type="match status" value="2"/>
</dbReference>
<dbReference type="InterPro" id="IPR023779">
    <property type="entry name" value="Chromodomain_CS"/>
</dbReference>
<dbReference type="CDD" id="cd18659">
    <property type="entry name" value="CD2_tandem"/>
    <property type="match status" value="1"/>
</dbReference>
<feature type="compositionally biased region" description="Basic and acidic residues" evidence="13">
    <location>
        <begin position="237"/>
        <end position="254"/>
    </location>
</feature>
<dbReference type="InterPro" id="IPR016197">
    <property type="entry name" value="Chromo-like_dom_sf"/>
</dbReference>
<feature type="compositionally biased region" description="Polar residues" evidence="13">
    <location>
        <begin position="37"/>
        <end position="105"/>
    </location>
</feature>
<dbReference type="InterPro" id="IPR038718">
    <property type="entry name" value="SNF2-like_sf"/>
</dbReference>
<keyword evidence="9" id="KW-0805">Transcription regulation</keyword>
<dbReference type="SMART" id="SM00487">
    <property type="entry name" value="DEXDc"/>
    <property type="match status" value="1"/>
</dbReference>
<dbReference type="SUPFAM" id="SSF52540">
    <property type="entry name" value="P-loop containing nucleoside triphosphate hydrolases"/>
    <property type="match status" value="2"/>
</dbReference>
<feature type="region of interest" description="Disordered" evidence="13">
    <location>
        <begin position="1613"/>
        <end position="1819"/>
    </location>
</feature>
<sequence length="1848" mass="208814">MDYQPYGLQNNRSEQKNEDHLIVDTFEEIGLDDELITQKNQTTQRNKPTYRSYSSSDSEVPVNNRQSNKQQNLTQNRTENRRNLNYSSESDYVNQNDFINKSNPKINLGKSEKNADYSSSQEISEDSYQDYDKDDDFIASDKDDFSESESEPIEDSSDEDYDEPKERSRNRSRSTKTRSKANNDIKYNSFSKKQSRKSNYDSNSSDGSEYGKSSKTKGGIKKRKTITKNGTKSQNRYGEEWNESHSDDSFEKPTRISSRSTALPNYSENAYQFSDDSDSDLEKSKNKGKNKIIQPIIDEPGIEDIIESVKDYRLQPNAESDDISNTQNLEFYVKWKGWSYRHATWESYDVLRDFKGFKRVENFFKSTVMYEYSLINDIESSRETIDQLNINKEINREIIKEYQLAERIVTERPSQDPADDPGAVEYLVKWQRQPYNACTWEASTDVANDFPDLTDAYLDRTSLAFIPSKSSNMGRNRPTFKRIYEQPKYLIGGELRDYQLTSLNWMAHLWSKNENGILADEMGLGKTVQTISFMSYLFHSMNLYGPFLVVVPLSTIGSWQKELAKWAPDMNVIAYTEDGRSRSIIREHEFWIDPSVQEKVKFNILLTTYELVLKDRDYLGNIKWAFMAVDEAHRLKNIDSQLHEALFSFKVQSRLLITGTPLQNSVKELVALCLFLMPDKFADFDTDVDIRAAARDPDQTKKIAELHTRLKPYMLRRLKKDVEKSLPLKSERILRVELSPLQVHYYKNVLTRNFSVLNRGVTGPGQLSLLNIMMELKKVSNHPFLFPNAEVVAKDPKDQLRSIILNSGKMLLLDKLLTRLKQGGHRVLIFSQMVRMLDIISDYLVFKNYSFQRLDGSVSSENRKKSIEQFNMPGSPDFCFILSTRAGGLGINLETADTVIIFDSDWNPQNDLQAMARAHRIGQKRQVSVYRFVSKGTVEEDILERAKRKMVLEYCIIKGMDTSGLNLEGVSKKNSDSGTGLSGSTGNAVGSTPFTKDELSAILKFGARNMFSESNDDQKTLDEMDLDKMLADAEQTETVAVGAAEDFLSQFQVADIGGSAFGMDSELSWNEIVPEGELEKLAEENRINLEDQLVWDSSRSRRRKRVVYTETGTRQLNSELGTNLSSDEGENDSRPRKRFVSSTAGTGNSVKKRSLGPGSVDKNNLSDKEVRALIRAILRFGDPRERPAEIIRDAELEDKSVDAINKVYDSIIVECNEAIAKNLETGKIDGNEVGDNDNSDEDVKQTSGKGETTHKRQSTKTIQVMYRGTIQVNAVVLTQRVSDLSVLTKKLSSGQFDSNHMKFRLGVPLKPVKNWSALWGQRDDSALLVGAFRHGFGNWEAIKSDKELGLENKMFLSPEDEAKLKLSLNSKASKSKSPKGLTRTPSQGVLAANGPIAPKASHLVRRGEYLLKVLSSLGESSYNETKKSKSASKGSRTSRRQRSRGQSTRKTDQAALSGNESKLDVGGSGVDGDGGKSSKNQSSVTPDVEEGEVSEYSSMDEHDCRDLLRPVRTFLRRLKEDAEKVETNKGKIKLIRECLLPVGRHIRSVYERRLSQSSDKSYRESVLKLLKHLWVYVAYHWNRPVGHKQLMQLFEKLDASNSSIAMSQASLNMGTSSSYNQTNSPSVGGMGMSPNPKSRNRNPGKSNSGSKGYRPSSDNYSRKRGNTRDSYAKSGSHYHSEKDSLSTSHTPGRSNGLGSGTSSGVISSMKLKFGATPDKKARVTSPSDRHHDSGRSPSYSHHHHHHHNYNQYTKSRDRDESKRSNTHDEELSENMPVKEHSGTASNQTEIQTLIQVSKSEHENSTKKSEKSSIPSANPEVKAFGDAKKLDYYSDEDDFFNTSSPLSSP</sequence>
<dbReference type="PROSITE" id="PS51194">
    <property type="entry name" value="HELICASE_CTER"/>
    <property type="match status" value="1"/>
</dbReference>
<dbReference type="Pfam" id="PF00385">
    <property type="entry name" value="Chromo"/>
    <property type="match status" value="2"/>
</dbReference>
<dbReference type="InterPro" id="IPR023780">
    <property type="entry name" value="Chromo_domain"/>
</dbReference>
<dbReference type="Gene3D" id="3.40.50.300">
    <property type="entry name" value="P-loop containing nucleotide triphosphate hydrolases"/>
    <property type="match status" value="1"/>
</dbReference>
<dbReference type="InterPro" id="IPR027417">
    <property type="entry name" value="P-loop_NTPase"/>
</dbReference>
<dbReference type="Gene3D" id="6.10.140.1440">
    <property type="match status" value="1"/>
</dbReference>
<evidence type="ECO:0000256" key="8">
    <source>
        <dbReference type="ARBA" id="ARBA00022853"/>
    </source>
</evidence>
<evidence type="ECO:0000256" key="10">
    <source>
        <dbReference type="ARBA" id="ARBA00023125"/>
    </source>
</evidence>
<dbReference type="GO" id="GO:0005524">
    <property type="term" value="F:ATP binding"/>
    <property type="evidence" value="ECO:0007669"/>
    <property type="project" value="UniProtKB-KW"/>
</dbReference>
<feature type="region of interest" description="Disordered" evidence="13">
    <location>
        <begin position="1227"/>
        <end position="1260"/>
    </location>
</feature>
<dbReference type="GO" id="GO:0003677">
    <property type="term" value="F:DNA binding"/>
    <property type="evidence" value="ECO:0007669"/>
    <property type="project" value="UniProtKB-KW"/>
</dbReference>
<dbReference type="PROSITE" id="PS00598">
    <property type="entry name" value="CHROMO_1"/>
    <property type="match status" value="1"/>
</dbReference>
<keyword evidence="5" id="KW-0378">Hydrolase</keyword>
<feature type="compositionally biased region" description="Polar residues" evidence="13">
    <location>
        <begin position="1613"/>
        <end position="1626"/>
    </location>
</feature>
<keyword evidence="7" id="KW-0067">ATP-binding</keyword>
<dbReference type="SUPFAM" id="SSF54160">
    <property type="entry name" value="Chromo domain-like"/>
    <property type="match status" value="2"/>
</dbReference>
<keyword evidence="3" id="KW-0677">Repeat</keyword>
<feature type="domain" description="Chromo" evidence="14">
    <location>
        <begin position="300"/>
        <end position="365"/>
    </location>
</feature>
<dbReference type="InterPro" id="IPR014001">
    <property type="entry name" value="Helicase_ATP-bd"/>
</dbReference>
<evidence type="ECO:0000256" key="4">
    <source>
        <dbReference type="ARBA" id="ARBA00022741"/>
    </source>
</evidence>
<dbReference type="Gene3D" id="2.40.50.40">
    <property type="match status" value="2"/>
</dbReference>
<dbReference type="InterPro" id="IPR049730">
    <property type="entry name" value="SNF2/RAD54-like_C"/>
</dbReference>
<dbReference type="GO" id="GO:0016887">
    <property type="term" value="F:ATP hydrolysis activity"/>
    <property type="evidence" value="ECO:0007669"/>
    <property type="project" value="TreeGrafter"/>
</dbReference>
<feature type="compositionally biased region" description="Polar residues" evidence="13">
    <location>
        <begin position="1140"/>
        <end position="1149"/>
    </location>
</feature>
<dbReference type="Pfam" id="PF18196">
    <property type="entry name" value="Cdh1_DBD_1"/>
    <property type="match status" value="1"/>
</dbReference>
<dbReference type="PROSITE" id="PS50013">
    <property type="entry name" value="CHROMO_2"/>
    <property type="match status" value="2"/>
</dbReference>
<evidence type="ECO:0000256" key="13">
    <source>
        <dbReference type="SAM" id="MobiDB-lite"/>
    </source>
</evidence>
<feature type="compositionally biased region" description="Polar residues" evidence="13">
    <location>
        <begin position="255"/>
        <end position="272"/>
    </location>
</feature>
<feature type="region of interest" description="Disordered" evidence="13">
    <location>
        <begin position="971"/>
        <end position="992"/>
    </location>
</feature>
<dbReference type="FunFam" id="3.40.50.10810:FF:000005">
    <property type="entry name" value="Photoperiod-independent early flowering 1"/>
    <property type="match status" value="1"/>
</dbReference>
<keyword evidence="4" id="KW-0547">Nucleotide-binding</keyword>
<feature type="domain" description="Helicase C-terminal" evidence="16">
    <location>
        <begin position="812"/>
        <end position="971"/>
    </location>
</feature>
<dbReference type="GO" id="GO:0034728">
    <property type="term" value="P:nucleosome organization"/>
    <property type="evidence" value="ECO:0007669"/>
    <property type="project" value="TreeGrafter"/>
</dbReference>
<dbReference type="PANTHER" id="PTHR45623">
    <property type="entry name" value="CHROMODOMAIN-HELICASE-DNA-BINDING PROTEIN 3-RELATED-RELATED"/>
    <property type="match status" value="1"/>
</dbReference>
<dbReference type="GO" id="GO:0000785">
    <property type="term" value="C:chromatin"/>
    <property type="evidence" value="ECO:0007669"/>
    <property type="project" value="TreeGrafter"/>
</dbReference>
<dbReference type="GO" id="GO:0140658">
    <property type="term" value="F:ATP-dependent chromatin remodeler activity"/>
    <property type="evidence" value="ECO:0007669"/>
    <property type="project" value="TreeGrafter"/>
</dbReference>
<feature type="domain" description="Helicase ATP-binding" evidence="15">
    <location>
        <begin position="507"/>
        <end position="679"/>
    </location>
</feature>
<feature type="compositionally biased region" description="Basic and acidic residues" evidence="13">
    <location>
        <begin position="1754"/>
        <end position="1769"/>
    </location>
</feature>
<proteinExistence type="inferred from homology"/>
<name>A0A2U1JC33_SMIAN</name>
<evidence type="ECO:0000259" key="14">
    <source>
        <dbReference type="PROSITE" id="PS50013"/>
    </source>
</evidence>
<comment type="caution">
    <text evidence="18">The sequence shown here is derived from an EMBL/GenBank/DDBJ whole genome shotgun (WGS) entry which is preliminary data.</text>
</comment>
<dbReference type="Gene3D" id="3.40.50.10810">
    <property type="entry name" value="Tandem AAA-ATPase domain"/>
    <property type="match status" value="1"/>
</dbReference>
<evidence type="ECO:0000256" key="5">
    <source>
        <dbReference type="ARBA" id="ARBA00022801"/>
    </source>
</evidence>
<dbReference type="GO" id="GO:0003682">
    <property type="term" value="F:chromatin binding"/>
    <property type="evidence" value="ECO:0007669"/>
    <property type="project" value="TreeGrafter"/>
</dbReference>
<dbReference type="EMBL" id="MBFU01000784">
    <property type="protein sequence ID" value="PVZ97579.1"/>
    <property type="molecule type" value="Genomic_DNA"/>
</dbReference>
<evidence type="ECO:0000256" key="12">
    <source>
        <dbReference type="ARBA" id="ARBA00023242"/>
    </source>
</evidence>
<reference evidence="18 19" key="1">
    <citation type="journal article" date="2018" name="MBio">
        <title>Comparative Genomics Reveals the Core Gene Toolbox for the Fungus-Insect Symbiosis.</title>
        <authorList>
            <person name="Wang Y."/>
            <person name="Stata M."/>
            <person name="Wang W."/>
            <person name="Stajich J.E."/>
            <person name="White M.M."/>
            <person name="Moncalvo J.M."/>
        </authorList>
    </citation>
    <scope>NUCLEOTIDE SEQUENCE [LARGE SCALE GENOMIC DNA]</scope>
    <source>
        <strain evidence="18 19">AUS-126-30</strain>
    </source>
</reference>
<evidence type="ECO:0000256" key="3">
    <source>
        <dbReference type="ARBA" id="ARBA00022737"/>
    </source>
</evidence>
<feature type="compositionally biased region" description="Acidic residues" evidence="13">
    <location>
        <begin position="146"/>
        <end position="163"/>
    </location>
</feature>
<dbReference type="EMBL" id="MBFU01000064">
    <property type="protein sequence ID" value="PWA02672.1"/>
    <property type="molecule type" value="Genomic_DNA"/>
</dbReference>
<keyword evidence="12" id="KW-0539">Nucleus</keyword>
<dbReference type="InterPro" id="IPR001650">
    <property type="entry name" value="Helicase_C-like"/>
</dbReference>
<feature type="compositionally biased region" description="Polar residues" evidence="13">
    <location>
        <begin position="1116"/>
        <end position="1126"/>
    </location>
</feature>
<keyword evidence="8" id="KW-0156">Chromatin regulator</keyword>
<comment type="subcellular location">
    <subcellularLocation>
        <location evidence="1">Nucleus</location>
    </subcellularLocation>
</comment>
<dbReference type="CDD" id="cd18660">
    <property type="entry name" value="CD1_tandem"/>
    <property type="match status" value="1"/>
</dbReference>
<dbReference type="InterPro" id="IPR000953">
    <property type="entry name" value="Chromo/chromo_shadow_dom"/>
</dbReference>
<evidence type="ECO:0000256" key="1">
    <source>
        <dbReference type="ARBA" id="ARBA00004123"/>
    </source>
</evidence>
<evidence type="ECO:0008006" key="20">
    <source>
        <dbReference type="Google" id="ProtNLM"/>
    </source>
</evidence>
<feature type="compositionally biased region" description="Basic and acidic residues" evidence="13">
    <location>
        <begin position="1717"/>
        <end position="1734"/>
    </location>
</feature>
<evidence type="ECO:0000259" key="15">
    <source>
        <dbReference type="PROSITE" id="PS51192"/>
    </source>
</evidence>
<evidence type="ECO:0000313" key="19">
    <source>
        <dbReference type="Proteomes" id="UP000245591"/>
    </source>
</evidence>
<gene>
    <name evidence="18" type="ORF">BB558_001165</name>
    <name evidence="17" type="ORF">BB558_006455</name>
</gene>
<feature type="region of interest" description="Disordered" evidence="13">
    <location>
        <begin position="1116"/>
        <end position="1164"/>
    </location>
</feature>
<dbReference type="Proteomes" id="UP000245591">
    <property type="component" value="Unassembled WGS sequence"/>
</dbReference>
<dbReference type="Gene3D" id="1.10.10.60">
    <property type="entry name" value="Homeodomain-like"/>
    <property type="match status" value="1"/>
</dbReference>
<feature type="compositionally biased region" description="Acidic residues" evidence="13">
    <location>
        <begin position="123"/>
        <end position="138"/>
    </location>
</feature>
<feature type="compositionally biased region" description="Polar residues" evidence="13">
    <location>
        <begin position="1635"/>
        <end position="1650"/>
    </location>
</feature>
<evidence type="ECO:0000313" key="18">
    <source>
        <dbReference type="EMBL" id="PWA02672.1"/>
    </source>
</evidence>
<keyword evidence="19" id="KW-1185">Reference proteome</keyword>
<dbReference type="GO" id="GO:0005634">
    <property type="term" value="C:nucleus"/>
    <property type="evidence" value="ECO:0007669"/>
    <property type="project" value="UniProtKB-SubCell"/>
</dbReference>
<evidence type="ECO:0000313" key="17">
    <source>
        <dbReference type="EMBL" id="PVZ97579.1"/>
    </source>
</evidence>
<protein>
    <recommendedName>
        <fullName evidence="20">Chromodomain-helicase-DNA-binding protein 1</fullName>
    </recommendedName>
</protein>
<feature type="compositionally biased region" description="Polar residues" evidence="13">
    <location>
        <begin position="1782"/>
        <end position="1797"/>
    </location>
</feature>
<dbReference type="CDD" id="cd18793">
    <property type="entry name" value="SF2_C_SNF"/>
    <property type="match status" value="1"/>
</dbReference>
<keyword evidence="6" id="KW-0347">Helicase</keyword>
<feature type="domain" description="Chromo" evidence="14">
    <location>
        <begin position="403"/>
        <end position="469"/>
    </location>
</feature>
<feature type="compositionally biased region" description="Basic residues" evidence="13">
    <location>
        <begin position="214"/>
        <end position="226"/>
    </location>
</feature>
<dbReference type="GO" id="GO:0004386">
    <property type="term" value="F:helicase activity"/>
    <property type="evidence" value="ECO:0007669"/>
    <property type="project" value="UniProtKB-KW"/>
</dbReference>
<dbReference type="InterPro" id="IPR041150">
    <property type="entry name" value="Cdh1_DBD"/>
</dbReference>
<dbReference type="InterPro" id="IPR000330">
    <property type="entry name" value="SNF2_N"/>
</dbReference>
<dbReference type="PROSITE" id="PS51192">
    <property type="entry name" value="HELICASE_ATP_BIND_1"/>
    <property type="match status" value="1"/>
</dbReference>
<dbReference type="Pfam" id="PF00176">
    <property type="entry name" value="SNF2-rel_dom"/>
    <property type="match status" value="1"/>
</dbReference>
<keyword evidence="11" id="KW-0804">Transcription</keyword>
<feature type="region of interest" description="Disordered" evidence="13">
    <location>
        <begin position="1369"/>
        <end position="1393"/>
    </location>
</feature>
<evidence type="ECO:0000256" key="6">
    <source>
        <dbReference type="ARBA" id="ARBA00022806"/>
    </source>
</evidence>
<dbReference type="SMART" id="SM00490">
    <property type="entry name" value="HELICc"/>
    <property type="match status" value="1"/>
</dbReference>